<dbReference type="CDD" id="cd20145">
    <property type="entry name" value="PWWP_ZCWPW1"/>
    <property type="match status" value="1"/>
</dbReference>
<dbReference type="AlphaFoldDB" id="A0A8T0DYU2"/>
<protein>
    <submittedName>
        <fullName evidence="8">Zinc finger CW-type PWWP domain protein 1 like protein</fullName>
    </submittedName>
</protein>
<dbReference type="PANTHER" id="PTHR15999:SF2">
    <property type="entry name" value="ZINC FINGER CW-TYPE PWWP DOMAIN PROTEIN 1"/>
    <property type="match status" value="1"/>
</dbReference>
<evidence type="ECO:0000313" key="9">
    <source>
        <dbReference type="Proteomes" id="UP000807504"/>
    </source>
</evidence>
<evidence type="ECO:0000256" key="4">
    <source>
        <dbReference type="SAM" id="Coils"/>
    </source>
</evidence>
<keyword evidence="1" id="KW-0479">Metal-binding</keyword>
<accession>A0A8T0DYU2</accession>
<feature type="domain" description="PWWP" evidence="6">
    <location>
        <begin position="88"/>
        <end position="139"/>
    </location>
</feature>
<feature type="compositionally biased region" description="Polar residues" evidence="5">
    <location>
        <begin position="429"/>
        <end position="438"/>
    </location>
</feature>
<feature type="region of interest" description="Disordered" evidence="5">
    <location>
        <begin position="335"/>
        <end position="363"/>
    </location>
</feature>
<dbReference type="SMART" id="SM00293">
    <property type="entry name" value="PWWP"/>
    <property type="match status" value="1"/>
</dbReference>
<dbReference type="Gene3D" id="3.30.40.100">
    <property type="match status" value="1"/>
</dbReference>
<proteinExistence type="predicted"/>
<keyword evidence="4" id="KW-0175">Coiled coil</keyword>
<evidence type="ECO:0000259" key="6">
    <source>
        <dbReference type="PROSITE" id="PS50812"/>
    </source>
</evidence>
<keyword evidence="2" id="KW-0863">Zinc-finger</keyword>
<evidence type="ECO:0000256" key="2">
    <source>
        <dbReference type="ARBA" id="ARBA00022771"/>
    </source>
</evidence>
<evidence type="ECO:0000256" key="3">
    <source>
        <dbReference type="ARBA" id="ARBA00022833"/>
    </source>
</evidence>
<reference evidence="8" key="1">
    <citation type="journal article" date="2020" name="bioRxiv">
        <title>Chromosome-level reference genome of the European wasp spider Argiope bruennichi: a resource for studies on range expansion and evolutionary adaptation.</title>
        <authorList>
            <person name="Sheffer M.M."/>
            <person name="Hoppe A."/>
            <person name="Krehenwinkel H."/>
            <person name="Uhl G."/>
            <person name="Kuss A.W."/>
            <person name="Jensen L."/>
            <person name="Jensen C."/>
            <person name="Gillespie R.G."/>
            <person name="Hoff K.J."/>
            <person name="Prost S."/>
        </authorList>
    </citation>
    <scope>NUCLEOTIDE SEQUENCE</scope>
</reference>
<evidence type="ECO:0000256" key="5">
    <source>
        <dbReference type="SAM" id="MobiDB-lite"/>
    </source>
</evidence>
<comment type="caution">
    <text evidence="8">The sequence shown here is derived from an EMBL/GenBank/DDBJ whole genome shotgun (WGS) entry which is preliminary data.</text>
</comment>
<feature type="compositionally biased region" description="Basic and acidic residues" evidence="5">
    <location>
        <begin position="353"/>
        <end position="363"/>
    </location>
</feature>
<feature type="region of interest" description="Disordered" evidence="5">
    <location>
        <begin position="579"/>
        <end position="601"/>
    </location>
</feature>
<evidence type="ECO:0000256" key="1">
    <source>
        <dbReference type="ARBA" id="ARBA00022723"/>
    </source>
</evidence>
<dbReference type="SUPFAM" id="SSF63748">
    <property type="entry name" value="Tudor/PWWP/MBT"/>
    <property type="match status" value="1"/>
</dbReference>
<dbReference type="Pfam" id="PF07496">
    <property type="entry name" value="zf-CW"/>
    <property type="match status" value="1"/>
</dbReference>
<dbReference type="Gene3D" id="2.30.30.140">
    <property type="match status" value="1"/>
</dbReference>
<feature type="region of interest" description="Disordered" evidence="5">
    <location>
        <begin position="679"/>
        <end position="753"/>
    </location>
</feature>
<dbReference type="GO" id="GO:0008270">
    <property type="term" value="F:zinc ion binding"/>
    <property type="evidence" value="ECO:0007669"/>
    <property type="project" value="UniProtKB-KW"/>
</dbReference>
<name>A0A8T0DYU2_ARGBR</name>
<sequence>MKKIKSKKPKETTRDRHLKWINYYCSKNFGIWIECTDCKKWRKTFQYNESHEVPEHWCCSLLTLENGGKGSCNDPEEENDEQYLEYCPGSVVWAKLDGYPWWPAMVDEDPDTEEFSWKEKSTLYYNVTFLDEKPTRAWISEMFICHFLKPPKSEKGSLQKFRQNRYAKAIAKAKDRAEAAMKMTIKDRLQTYSFVHLYKGHWPAAPNFEECNDEKNESKNVEDMADILLKELDELGSICSTDSDDEKIEKNFDEKENHTVEKEKLISKNSAIPSFKKKTYNTKYLNNKDFIPENEAIFPFVKTKNAKHSSSVDKTLSNVKYQTLVDSAESAVSSVQEKQAKGIKRKTNRKFTPRKEKNFEKLTDNSTDDINIIDLGSTDSEHETSNSNIVPNKDDSKISHVSKENSLTIDNENNLSETPNNENYETENKANNIKPSNANELSKKTNISKTKSIHSSQLTSNEEILKHIDESISKVLEFVENENLEISDESNNSERKKIIKASIELQKNRVKQKKKQNYLENTKQSKNKTMNLEENITQISQVQPETKKLQNANNSTTKINKQIVTETAKVTKKLPKNIKPIDSKTNEIPKQPKGSFSIPVKNCGEQNDEVVVDKVATDVTKKENKKVKPPLQNSLKDHIPSVKLKPNFKQPIKFNKQVSQNKIKDVKIPAETEKLKAADIKQKTSEECNENCQKDLLKSSEDRNDSANEKPTESSESEKVVSEPKEKVPEVISIDAEDSSAINGTAKPTDNHDDGFFYVTLSDDEMDCEI</sequence>
<keyword evidence="3" id="KW-0862">Zinc</keyword>
<feature type="domain" description="CW-type" evidence="7">
    <location>
        <begin position="26"/>
        <end position="80"/>
    </location>
</feature>
<evidence type="ECO:0000313" key="8">
    <source>
        <dbReference type="EMBL" id="KAF8763353.1"/>
    </source>
</evidence>
<dbReference type="EMBL" id="JABXBU010002231">
    <property type="protein sequence ID" value="KAF8763353.1"/>
    <property type="molecule type" value="Genomic_DNA"/>
</dbReference>
<dbReference type="PANTHER" id="PTHR15999">
    <property type="entry name" value="ZINC FINGER CW-TYPE PWWP DOMAIN PROTEIN 1"/>
    <property type="match status" value="1"/>
</dbReference>
<dbReference type="PROSITE" id="PS51050">
    <property type="entry name" value="ZF_CW"/>
    <property type="match status" value="1"/>
</dbReference>
<dbReference type="InterPro" id="IPR042778">
    <property type="entry name" value="ZCWPW1/ZCWPW2"/>
</dbReference>
<dbReference type="Proteomes" id="UP000807504">
    <property type="component" value="Unassembled WGS sequence"/>
</dbReference>
<reference evidence="8" key="2">
    <citation type="submission" date="2020-06" db="EMBL/GenBank/DDBJ databases">
        <authorList>
            <person name="Sheffer M."/>
        </authorList>
    </citation>
    <scope>NUCLEOTIDE SEQUENCE</scope>
</reference>
<organism evidence="8 9">
    <name type="scientific">Argiope bruennichi</name>
    <name type="common">Wasp spider</name>
    <name type="synonym">Aranea bruennichi</name>
    <dbReference type="NCBI Taxonomy" id="94029"/>
    <lineage>
        <taxon>Eukaryota</taxon>
        <taxon>Metazoa</taxon>
        <taxon>Ecdysozoa</taxon>
        <taxon>Arthropoda</taxon>
        <taxon>Chelicerata</taxon>
        <taxon>Arachnida</taxon>
        <taxon>Araneae</taxon>
        <taxon>Araneomorphae</taxon>
        <taxon>Entelegynae</taxon>
        <taxon>Araneoidea</taxon>
        <taxon>Araneidae</taxon>
        <taxon>Argiope</taxon>
    </lineage>
</organism>
<feature type="compositionally biased region" description="Basic and acidic residues" evidence="5">
    <location>
        <begin position="679"/>
        <end position="729"/>
    </location>
</feature>
<dbReference type="PROSITE" id="PS50812">
    <property type="entry name" value="PWWP"/>
    <property type="match status" value="1"/>
</dbReference>
<feature type="compositionally biased region" description="Basic and acidic residues" evidence="5">
    <location>
        <begin position="392"/>
        <end position="403"/>
    </location>
</feature>
<evidence type="ECO:0000259" key="7">
    <source>
        <dbReference type="PROSITE" id="PS51050"/>
    </source>
</evidence>
<feature type="region of interest" description="Disordered" evidence="5">
    <location>
        <begin position="376"/>
        <end position="438"/>
    </location>
</feature>
<gene>
    <name evidence="8" type="ORF">HNY73_021543</name>
</gene>
<feature type="coiled-coil region" evidence="4">
    <location>
        <begin position="476"/>
        <end position="535"/>
    </location>
</feature>
<dbReference type="Pfam" id="PF00855">
    <property type="entry name" value="PWWP"/>
    <property type="match status" value="1"/>
</dbReference>
<dbReference type="InterPro" id="IPR000313">
    <property type="entry name" value="PWWP_dom"/>
</dbReference>
<dbReference type="InterPro" id="IPR011124">
    <property type="entry name" value="Znf_CW"/>
</dbReference>
<dbReference type="GO" id="GO:0005634">
    <property type="term" value="C:nucleus"/>
    <property type="evidence" value="ECO:0007669"/>
    <property type="project" value="TreeGrafter"/>
</dbReference>
<keyword evidence="9" id="KW-1185">Reference proteome</keyword>
<feature type="compositionally biased region" description="Basic residues" evidence="5">
    <location>
        <begin position="341"/>
        <end position="352"/>
    </location>
</feature>
<feature type="compositionally biased region" description="Polar residues" evidence="5">
    <location>
        <begin position="404"/>
        <end position="416"/>
    </location>
</feature>